<accession>A0A4W3JWU6</accession>
<feature type="region of interest" description="Disordered" evidence="17">
    <location>
        <begin position="720"/>
        <end position="875"/>
    </location>
</feature>
<evidence type="ECO:0000256" key="12">
    <source>
        <dbReference type="ARBA" id="ARBA00023170"/>
    </source>
</evidence>
<evidence type="ECO:0000313" key="21">
    <source>
        <dbReference type="Proteomes" id="UP000314986"/>
    </source>
</evidence>
<dbReference type="Proteomes" id="UP000314986">
    <property type="component" value="Unassembled WGS sequence"/>
</dbReference>
<dbReference type="GeneTree" id="ENSGT01150000286928"/>
<evidence type="ECO:0000256" key="3">
    <source>
        <dbReference type="ARBA" id="ARBA00022475"/>
    </source>
</evidence>
<dbReference type="Gene3D" id="3.10.20.90">
    <property type="entry name" value="Phosphatidylinositol 3-kinase Catalytic Subunit, Chain A, domain 1"/>
    <property type="match status" value="1"/>
</dbReference>
<dbReference type="InParanoid" id="A0A4W3JWU6"/>
<dbReference type="GO" id="GO:0030334">
    <property type="term" value="P:regulation of cell migration"/>
    <property type="evidence" value="ECO:0007669"/>
    <property type="project" value="TreeGrafter"/>
</dbReference>
<dbReference type="Pfam" id="PF01833">
    <property type="entry name" value="TIG"/>
    <property type="match status" value="1"/>
</dbReference>
<evidence type="ECO:0000256" key="17">
    <source>
        <dbReference type="SAM" id="MobiDB-lite"/>
    </source>
</evidence>
<dbReference type="InterPro" id="IPR016201">
    <property type="entry name" value="PSI"/>
</dbReference>
<reference evidence="20" key="5">
    <citation type="submission" date="2025-09" db="UniProtKB">
        <authorList>
            <consortium name="Ensembl"/>
        </authorList>
    </citation>
    <scope>IDENTIFICATION</scope>
</reference>
<keyword evidence="5 18" id="KW-0812">Transmembrane</keyword>
<keyword evidence="8 18" id="KW-1133">Transmembrane helix</keyword>
<dbReference type="InterPro" id="IPR013783">
    <property type="entry name" value="Ig-like_fold"/>
</dbReference>
<dbReference type="Pfam" id="PF20170">
    <property type="entry name" value="Plexin_RBD"/>
    <property type="match status" value="1"/>
</dbReference>
<dbReference type="FunFam" id="2.60.40.10:FF:000203">
    <property type="entry name" value="Plexin B2"/>
    <property type="match status" value="1"/>
</dbReference>
<dbReference type="OMA" id="YTNSHPP"/>
<dbReference type="PANTHER" id="PTHR22625:SF36">
    <property type="entry name" value="PLEXIN-B1"/>
    <property type="match status" value="1"/>
</dbReference>
<evidence type="ECO:0000256" key="13">
    <source>
        <dbReference type="ARBA" id="ARBA00023180"/>
    </source>
</evidence>
<dbReference type="FunFam" id="1.10.506.10:FF:000010">
    <property type="entry name" value="Plexin B1"/>
    <property type="match status" value="1"/>
</dbReference>
<dbReference type="Gene3D" id="1.10.506.10">
    <property type="entry name" value="GTPase Activation - p120gap, domain 1"/>
    <property type="match status" value="1"/>
</dbReference>
<comment type="caution">
    <text evidence="16">Lacks conserved residue(s) required for the propagation of feature annotation.</text>
</comment>
<dbReference type="GO" id="GO:0050772">
    <property type="term" value="P:positive regulation of axonogenesis"/>
    <property type="evidence" value="ECO:0007669"/>
    <property type="project" value="TreeGrafter"/>
</dbReference>
<evidence type="ECO:0000256" key="10">
    <source>
        <dbReference type="ARBA" id="ARBA00023136"/>
    </source>
</evidence>
<feature type="compositionally biased region" description="Low complexity" evidence="17">
    <location>
        <begin position="720"/>
        <end position="746"/>
    </location>
</feature>
<evidence type="ECO:0000256" key="7">
    <source>
        <dbReference type="ARBA" id="ARBA00022737"/>
    </source>
</evidence>
<proteinExistence type="inferred from homology"/>
<keyword evidence="4" id="KW-0597">Phosphoprotein</keyword>
<evidence type="ECO:0000256" key="8">
    <source>
        <dbReference type="ARBA" id="ARBA00022989"/>
    </source>
</evidence>
<dbReference type="PROSITE" id="PS51004">
    <property type="entry name" value="SEMA"/>
    <property type="match status" value="1"/>
</dbReference>
<dbReference type="Gene3D" id="2.130.10.10">
    <property type="entry name" value="YVTN repeat-like/Quinoprotein amine dehydrogenase"/>
    <property type="match status" value="1"/>
</dbReference>
<dbReference type="STRING" id="7868.ENSCMIP00000042668"/>
<name>A0A4W3JWU6_CALMI</name>
<comment type="function">
    <text evidence="14">Receptor for SEMA4D. Plays a role in GABAergic synapse development. Mediates SEMA4A- and SEMA4D-dependent inhibitory synapse development. Plays a role in RHOA activation and subsequent changes of the actin cytoskeleton. Plays a role in axon guidance, invasive growth and cell migration.</text>
</comment>
<dbReference type="InterPro" id="IPR002909">
    <property type="entry name" value="IPT_dom"/>
</dbReference>
<keyword evidence="11" id="KW-1015">Disulfide bond</keyword>
<dbReference type="Pfam" id="PF24317">
    <property type="entry name" value="PSI_Plexin-B"/>
    <property type="match status" value="1"/>
</dbReference>
<evidence type="ECO:0000256" key="14">
    <source>
        <dbReference type="ARBA" id="ARBA00057668"/>
    </source>
</evidence>
<comment type="subcellular location">
    <subcellularLocation>
        <location evidence="1">Cell membrane</location>
        <topology evidence="1">Single-pass type I membrane protein</topology>
    </subcellularLocation>
</comment>
<feature type="compositionally biased region" description="Low complexity" evidence="17">
    <location>
        <begin position="799"/>
        <end position="827"/>
    </location>
</feature>
<keyword evidence="9" id="KW-0175">Coiled coil</keyword>
<dbReference type="Pfam" id="PF18020">
    <property type="entry name" value="TIG_2"/>
    <property type="match status" value="1"/>
</dbReference>
<keyword evidence="12" id="KW-0675">Receptor</keyword>
<dbReference type="InterPro" id="IPR002165">
    <property type="entry name" value="Plexin_repeat"/>
</dbReference>
<dbReference type="SUPFAM" id="SSF101912">
    <property type="entry name" value="Sema domain"/>
    <property type="match status" value="1"/>
</dbReference>
<dbReference type="Ensembl" id="ENSCMIT00000043287.1">
    <property type="protein sequence ID" value="ENSCMIP00000042668.1"/>
    <property type="gene ID" value="ENSCMIG00000017709.1"/>
</dbReference>
<dbReference type="InterPro" id="IPR031148">
    <property type="entry name" value="Plexin"/>
</dbReference>
<dbReference type="GO" id="GO:0007162">
    <property type="term" value="P:negative regulation of cell adhesion"/>
    <property type="evidence" value="ECO:0007669"/>
    <property type="project" value="TreeGrafter"/>
</dbReference>
<reference evidence="21" key="2">
    <citation type="journal article" date="2007" name="PLoS Biol.">
        <title>Survey sequencing and comparative analysis of the elephant shark (Callorhinchus milii) genome.</title>
        <authorList>
            <person name="Venkatesh B."/>
            <person name="Kirkness E.F."/>
            <person name="Loh Y.H."/>
            <person name="Halpern A.L."/>
            <person name="Lee A.P."/>
            <person name="Johnson J."/>
            <person name="Dandona N."/>
            <person name="Viswanathan L.D."/>
            <person name="Tay A."/>
            <person name="Venter J.C."/>
            <person name="Strausberg R.L."/>
            <person name="Brenner S."/>
        </authorList>
    </citation>
    <scope>NUCLEOTIDE SEQUENCE [LARGE SCALE GENOMIC DNA]</scope>
</reference>
<dbReference type="InterPro" id="IPR008936">
    <property type="entry name" value="Rho_GTPase_activation_prot"/>
</dbReference>
<comment type="similarity">
    <text evidence="2">Belongs to the plexin family.</text>
</comment>
<dbReference type="FunFam" id="2.130.10.10:FF:000126">
    <property type="entry name" value="Plexin B1"/>
    <property type="match status" value="1"/>
</dbReference>
<dbReference type="InterPro" id="IPR041019">
    <property type="entry name" value="TIG1_plexin"/>
</dbReference>
<keyword evidence="13" id="KW-0325">Glycoprotein</keyword>
<dbReference type="SMART" id="SM00423">
    <property type="entry name" value="PSI"/>
    <property type="match status" value="3"/>
</dbReference>
<dbReference type="FunFam" id="1.10.506.10:FF:000012">
    <property type="entry name" value="Plexin B1"/>
    <property type="match status" value="1"/>
</dbReference>
<dbReference type="SMART" id="SM00429">
    <property type="entry name" value="IPT"/>
    <property type="match status" value="2"/>
</dbReference>
<dbReference type="Pfam" id="PF01437">
    <property type="entry name" value="PSI"/>
    <property type="match status" value="1"/>
</dbReference>
<organism evidence="20 21">
    <name type="scientific">Callorhinchus milii</name>
    <name type="common">Ghost shark</name>
    <dbReference type="NCBI Taxonomy" id="7868"/>
    <lineage>
        <taxon>Eukaryota</taxon>
        <taxon>Metazoa</taxon>
        <taxon>Chordata</taxon>
        <taxon>Craniata</taxon>
        <taxon>Vertebrata</taxon>
        <taxon>Chondrichthyes</taxon>
        <taxon>Holocephali</taxon>
        <taxon>Chimaeriformes</taxon>
        <taxon>Callorhinchidae</taxon>
        <taxon>Callorhinchus</taxon>
    </lineage>
</organism>
<feature type="domain" description="Sema" evidence="19">
    <location>
        <begin position="1"/>
        <end position="470"/>
    </location>
</feature>
<dbReference type="Pfam" id="PF01403">
    <property type="entry name" value="Sema"/>
    <property type="match status" value="1"/>
</dbReference>
<dbReference type="InterPro" id="IPR057533">
    <property type="entry name" value="PSI_Plexin-B"/>
</dbReference>
<dbReference type="GO" id="GO:0005886">
    <property type="term" value="C:plasma membrane"/>
    <property type="evidence" value="ECO:0007669"/>
    <property type="project" value="UniProtKB-SubCell"/>
</dbReference>
<reference evidence="20" key="4">
    <citation type="submission" date="2025-08" db="UniProtKB">
        <authorList>
            <consortium name="Ensembl"/>
        </authorList>
    </citation>
    <scope>IDENTIFICATION</scope>
</reference>
<dbReference type="PANTHER" id="PTHR22625">
    <property type="entry name" value="PLEXIN"/>
    <property type="match status" value="1"/>
</dbReference>
<dbReference type="Pfam" id="PF17960">
    <property type="entry name" value="TIG_plexin"/>
    <property type="match status" value="1"/>
</dbReference>
<keyword evidence="3" id="KW-1003">Cell membrane</keyword>
<evidence type="ECO:0000256" key="11">
    <source>
        <dbReference type="ARBA" id="ARBA00023157"/>
    </source>
</evidence>
<dbReference type="InterPro" id="IPR014756">
    <property type="entry name" value="Ig_E-set"/>
</dbReference>
<protein>
    <recommendedName>
        <fullName evidence="15">Plexin-B1</fullName>
    </recommendedName>
</protein>
<dbReference type="Pfam" id="PF08337">
    <property type="entry name" value="Plexin_cytopl"/>
    <property type="match status" value="1"/>
</dbReference>
<evidence type="ECO:0000256" key="15">
    <source>
        <dbReference type="ARBA" id="ARBA00070678"/>
    </source>
</evidence>
<dbReference type="InterPro" id="IPR036352">
    <property type="entry name" value="Semap_dom_sf"/>
</dbReference>
<evidence type="ECO:0000256" key="18">
    <source>
        <dbReference type="SAM" id="Phobius"/>
    </source>
</evidence>
<keyword evidence="10 18" id="KW-0472">Membrane</keyword>
<feature type="compositionally biased region" description="Polar residues" evidence="17">
    <location>
        <begin position="780"/>
        <end position="789"/>
    </location>
</feature>
<dbReference type="InterPro" id="IPR046800">
    <property type="entry name" value="Plexin_RBD"/>
</dbReference>
<dbReference type="SUPFAM" id="SSF81296">
    <property type="entry name" value="E set domains"/>
    <property type="match status" value="2"/>
</dbReference>
<evidence type="ECO:0000256" key="1">
    <source>
        <dbReference type="ARBA" id="ARBA00004251"/>
    </source>
</evidence>
<evidence type="ECO:0000256" key="5">
    <source>
        <dbReference type="ARBA" id="ARBA00022692"/>
    </source>
</evidence>
<evidence type="ECO:0000256" key="16">
    <source>
        <dbReference type="PROSITE-ProRule" id="PRU00352"/>
    </source>
</evidence>
<dbReference type="GO" id="GO:0008360">
    <property type="term" value="P:regulation of cell shape"/>
    <property type="evidence" value="ECO:0007669"/>
    <property type="project" value="TreeGrafter"/>
</dbReference>
<dbReference type="InterPro" id="IPR041362">
    <property type="entry name" value="TIG2_plexin"/>
</dbReference>
<feature type="compositionally biased region" description="Pro residues" evidence="17">
    <location>
        <begin position="851"/>
        <end position="866"/>
    </location>
</feature>
<dbReference type="Pfam" id="PF24479">
    <property type="entry name" value="PSI_PlexinA-B"/>
    <property type="match status" value="1"/>
</dbReference>
<evidence type="ECO:0000256" key="4">
    <source>
        <dbReference type="ARBA" id="ARBA00022553"/>
    </source>
</evidence>
<feature type="transmembrane region" description="Helical" evidence="18">
    <location>
        <begin position="1499"/>
        <end position="1519"/>
    </location>
</feature>
<dbReference type="GO" id="GO:0002116">
    <property type="term" value="C:semaphorin receptor complex"/>
    <property type="evidence" value="ECO:0007669"/>
    <property type="project" value="TreeGrafter"/>
</dbReference>
<keyword evidence="7" id="KW-0677">Repeat</keyword>
<evidence type="ECO:0000259" key="19">
    <source>
        <dbReference type="PROSITE" id="PS51004"/>
    </source>
</evidence>
<reference evidence="21" key="3">
    <citation type="journal article" date="2014" name="Nature">
        <title>Elephant shark genome provides unique insights into gnathostome evolution.</title>
        <authorList>
            <consortium name="International Elephant Shark Genome Sequencing Consortium"/>
            <person name="Venkatesh B."/>
            <person name="Lee A.P."/>
            <person name="Ravi V."/>
            <person name="Maurya A.K."/>
            <person name="Lian M.M."/>
            <person name="Swann J.B."/>
            <person name="Ohta Y."/>
            <person name="Flajnik M.F."/>
            <person name="Sutoh Y."/>
            <person name="Kasahara M."/>
            <person name="Hoon S."/>
            <person name="Gangu V."/>
            <person name="Roy S.W."/>
            <person name="Irimia M."/>
            <person name="Korzh V."/>
            <person name="Kondrychyn I."/>
            <person name="Lim Z.W."/>
            <person name="Tay B.H."/>
            <person name="Tohari S."/>
            <person name="Kong K.W."/>
            <person name="Ho S."/>
            <person name="Lorente-Galdos B."/>
            <person name="Quilez J."/>
            <person name="Marques-Bonet T."/>
            <person name="Raney B.J."/>
            <person name="Ingham P.W."/>
            <person name="Tay A."/>
            <person name="Hillier L.W."/>
            <person name="Minx P."/>
            <person name="Boehm T."/>
            <person name="Wilson R.K."/>
            <person name="Brenner S."/>
            <person name="Warren W.C."/>
        </authorList>
    </citation>
    <scope>NUCLEOTIDE SEQUENCE [LARGE SCALE GENOMIC DNA]</scope>
</reference>
<evidence type="ECO:0000256" key="9">
    <source>
        <dbReference type="ARBA" id="ARBA00023054"/>
    </source>
</evidence>
<dbReference type="CDD" id="cd12793">
    <property type="entry name" value="RasGAP_plexin_B1"/>
    <property type="match status" value="1"/>
</dbReference>
<evidence type="ECO:0000313" key="20">
    <source>
        <dbReference type="Ensembl" id="ENSCMIP00000042668.1"/>
    </source>
</evidence>
<dbReference type="GO" id="GO:0017154">
    <property type="term" value="F:semaphorin receptor activity"/>
    <property type="evidence" value="ECO:0007669"/>
    <property type="project" value="InterPro"/>
</dbReference>
<keyword evidence="6" id="KW-0732">Signal</keyword>
<dbReference type="FunFam" id="2.60.40.10:FF:000131">
    <property type="entry name" value="Plexin A2"/>
    <property type="match status" value="1"/>
</dbReference>
<dbReference type="SUPFAM" id="SSF48350">
    <property type="entry name" value="GTPase activation domain, GAP"/>
    <property type="match status" value="1"/>
</dbReference>
<dbReference type="SUPFAM" id="SSF103575">
    <property type="entry name" value="Plexin repeat"/>
    <property type="match status" value="1"/>
</dbReference>
<dbReference type="InterPro" id="IPR001627">
    <property type="entry name" value="Semap_dom"/>
</dbReference>
<dbReference type="InterPro" id="IPR013548">
    <property type="entry name" value="Plexin_cytoplasmic_RasGAP_dom"/>
</dbReference>
<dbReference type="Gene3D" id="2.60.40.10">
    <property type="entry name" value="Immunoglobulins"/>
    <property type="match status" value="3"/>
</dbReference>
<sequence>NPVKCCEMASQSERPENTFEHLTVDPETGNVYIGAVNSLFQLTSELREPVVERTGPKDDSKDCLPPVTANDCAHATSTDNHNKLLLVDPYGRELITCGSLFQGICEKRNLTLISSITFRPERPVDTQYVAANDPNVTTVGLVAWPRGTDPVLFVGRGYTSKGAGGIPPITTRNLRLAGSESHPIFSYEDTAKLAVAGRLSEYNHHFVKSFIHRSSVYFLFYRRDLKSASREYKTYISRICLGDTHYYSYVELPLECQTDDMTYNLLQAAYVGSPGQGLAGPGGVLVDGGAVLFATFAVGQTATAKPTDESAFCLFPLSQIDGMINRTRDLCYTKSGKTPDGEELAYIEYEVKSSCTGLTSDTLSAYPCGYDHTPSPMASHIPITVRPVLTMARVRLVAVAISVEMEHTIAFLGDSKGLLHKVSVRGGGCAEWYSRLEIQPNAAVNGDLAFDRERAHLYVTTRSQVVRLPLSECPQHPDCASCLAARDPYCGWCILQGRCSRRSECGRAEEESQWQWSYGKDQQCLKVQSLTPANISRQEKIQVADLPTLAEEESYKCLFEEFTSAAVLTETGAVCWSPDISTLPPTQPGADHVTVKLLLLFHNITVANTQFTFYDCSAVQQLSRDFPCRGCVSSRWGCNWCVLQHHCTHNTSCEDPLIIFNENVSAQSPHYVPLFMAPQLPTKAALVLDSGLITTHQNPGLPLTTTSSPTALTTTLTSTLTPLATPAPTTAHTTVVGTTPGVTDTPMSPPSSAPTLPAPTTGEVPVVPTSQRPSADLPTAVSTSATAQPLPTGPVLPMASPAPSTPTAASPLNTSLTSLPSHTHTALNATGYPLNSTGPPHPPAISVLAPEPTPTPVLPSAPPANPTSPALPARHSDWPVKEASDWTEPEAWADPAHGENDTAGFSAAAVLLSGDGDIESPSPAFLHLLEPEVDYHYDLGSPNDLIRDEGLEMGAEACPCVHSIQGSALLPVNVERKITLEGRNLHFFHEPEGDYECVFVIEGRLVVVEAFVEVDEDESKRYFITCQVHQVSVGSGTRSRGELALTQHYLSLKALFFVTLYNCSVGRTDCSRCQTADTKYACAWCGGVEPRCVYQPTCQQGVEQTCPGPLIHSIEPISGLLEGGTGVTITGSNLGQRFEEIEDSVLVADVPCRPDRDLYRVSTRIVCYTAASDISTSGHVTVKLINGSESISTQLFTYQVSNKPLSLYSVLVSVCSADIGAEQLECLTGPSNQTAELPVTVMYGVAPRILAHVLYSYTEDPNITLVSPASSFLGGGRLISVHGQNLDAVQSPRIRVQLTVRERQRRSGSRLRGRPRTRKLITEGGLSPLTFYEWCQVNSSTFMTCRTPAVGSPVNHGSITVHFIMDNLSFDFNQISPVPFTYQPDPLLKPLNADDPSKPYRHKPGSVLSVEGENLDLAITKEEVVAMVGEGVCVVRTLTGHHLYCEPPLEQPGPRGGGKRDSADSLPEFIVQMGKLNYTLGTIQYDAESPLNFPLEAQIGLGMGASIVALIVLIIVLIYRRKSKQALRDYKKVQIQLENLETSVRDRCKKEFTDLMTEMMDLSSDLVGTGIPFLDYKTYAERVFFPGHRESPLQRDLDVPESRRQTVEQGLVQLSNLLNSKLFLTKFIHTLESQRTFSPRDRAYVASLLTVSLHGKLEYYTDILKTLLNHLVEQNVARNPKLMLRRTETVVEKLLTNWMSICLYTFLRDSAGESLYMLFRAIKHQVDKGPVDAVSGKAKYTLNDNRLLREDVEYRTLTLNVLVQGAGDGQPAPVKVLDCDTITQVKEKIIDQIYKGVTYSLRPHVETLDLEWRSGLAGHLILSDEDLTSVLQGNWKRLNTLQHYKVADGATVALVSRLSKHIHQENHDYMAGEKTPMLEDADEGGIKAWHLVKGSEEPELPRHRRGSVRERERAKAIPEIYLTRLLSMKGTLQKFVDDLFQVILSTSRPVPLAVKYFFDLLDEQAVHHGIIDSETIHIWKTNSLPLRFWINIIKNPHFTFDVQVSDNVDAVLSVIAQTFMDSCTIAEHKLGRDSPINKLLYARDIPRYKQMVERCECPKSFLILQNYSNEMNCLVALHELYKYINKYYDQIITALEEDPMAQKMQLGYRLQQIAASVENKVTDL</sequence>
<evidence type="ECO:0000256" key="2">
    <source>
        <dbReference type="ARBA" id="ARBA00010297"/>
    </source>
</evidence>
<dbReference type="SMART" id="SM00630">
    <property type="entry name" value="Sema"/>
    <property type="match status" value="1"/>
</dbReference>
<dbReference type="InterPro" id="IPR015943">
    <property type="entry name" value="WD40/YVTN_repeat-like_dom_sf"/>
</dbReference>
<reference evidence="21" key="1">
    <citation type="journal article" date="2006" name="Science">
        <title>Ancient noncoding elements conserved in the human genome.</title>
        <authorList>
            <person name="Venkatesh B."/>
            <person name="Kirkness E.F."/>
            <person name="Loh Y.H."/>
            <person name="Halpern A.L."/>
            <person name="Lee A.P."/>
            <person name="Johnson J."/>
            <person name="Dandona N."/>
            <person name="Viswanathan L.D."/>
            <person name="Tay A."/>
            <person name="Venter J.C."/>
            <person name="Strausberg R.L."/>
            <person name="Brenner S."/>
        </authorList>
    </citation>
    <scope>NUCLEOTIDE SEQUENCE [LARGE SCALE GENOMIC DNA]</scope>
</reference>
<evidence type="ECO:0000256" key="6">
    <source>
        <dbReference type="ARBA" id="ARBA00022729"/>
    </source>
</evidence>
<keyword evidence="21" id="KW-1185">Reference proteome</keyword>